<evidence type="ECO:0000256" key="3">
    <source>
        <dbReference type="SAM" id="SignalP"/>
    </source>
</evidence>
<dbReference type="STRING" id="339671.Asuc_1362"/>
<dbReference type="RefSeq" id="WP_012073099.1">
    <property type="nucleotide sequence ID" value="NC_009655.1"/>
</dbReference>
<evidence type="ECO:0000256" key="2">
    <source>
        <dbReference type="SAM" id="MobiDB-lite"/>
    </source>
</evidence>
<keyword evidence="5" id="KW-1185">Reference proteome</keyword>
<dbReference type="AlphaFoldDB" id="A6VP25"/>
<dbReference type="HOGENOM" id="CLU_1207751_0_0_6"/>
<dbReference type="InterPro" id="IPR036700">
    <property type="entry name" value="BOBF_sf"/>
</dbReference>
<accession>A6VP25</accession>
<feature type="region of interest" description="Disordered" evidence="2">
    <location>
        <begin position="32"/>
        <end position="55"/>
    </location>
</feature>
<dbReference type="PANTHER" id="PTHR36571:SF1">
    <property type="entry name" value="PROTEIN YGIW"/>
    <property type="match status" value="1"/>
</dbReference>
<organism evidence="4 5">
    <name type="scientific">Actinobacillus succinogenes (strain ATCC 55618 / DSM 22257 / CCUG 43843 / 130Z)</name>
    <dbReference type="NCBI Taxonomy" id="339671"/>
    <lineage>
        <taxon>Bacteria</taxon>
        <taxon>Pseudomonadati</taxon>
        <taxon>Pseudomonadota</taxon>
        <taxon>Gammaproteobacteria</taxon>
        <taxon>Pasteurellales</taxon>
        <taxon>Pasteurellaceae</taxon>
        <taxon>Actinobacillus</taxon>
    </lineage>
</organism>
<dbReference type="PANTHER" id="PTHR36571">
    <property type="entry name" value="PROTEIN YGIW"/>
    <property type="match status" value="1"/>
</dbReference>
<dbReference type="Pfam" id="PF04076">
    <property type="entry name" value="BOF"/>
    <property type="match status" value="1"/>
</dbReference>
<sequence length="229" mass="25402">MKKTHLISILTLSVIGTATFVHAADPKEGFANLTDKSATERVEMPSTNDAGNGRFPAGVRNGFIDPSNANQTNMPRYVNRWGEERFGRGLPCDQACMRDFRMGQPMRGAFHRGGMMPYHSCMQGFAHPSWGGFSASKEPTKVADAEKWQDDQFITLEGNIIKQTGRKDFVFKDGSGELTLEIPRRAWYGTVTPEDKVRITAGVEKSWGKTEVRAFSVTFADKSTSAEKP</sequence>
<dbReference type="OrthoDB" id="598245at2"/>
<proteinExistence type="predicted"/>
<name>A6VP25_ACTSZ</name>
<dbReference type="KEGG" id="asu:Asuc_1362"/>
<dbReference type="Gene3D" id="2.40.50.200">
    <property type="entry name" value="Bacterial OB-fold"/>
    <property type="match status" value="1"/>
</dbReference>
<dbReference type="SUPFAM" id="SSF101756">
    <property type="entry name" value="Hypothetical protein YgiW"/>
    <property type="match status" value="1"/>
</dbReference>
<evidence type="ECO:0000256" key="1">
    <source>
        <dbReference type="ARBA" id="ARBA00022729"/>
    </source>
</evidence>
<reference evidence="5" key="1">
    <citation type="journal article" date="2010" name="BMC Genomics">
        <title>A genomic perspective on the potential of Actinobacillus succinogenes for industrial succinate production.</title>
        <authorList>
            <person name="McKinlay J.B."/>
            <person name="Laivenieks M."/>
            <person name="Schindler B.D."/>
            <person name="McKinlay A.A."/>
            <person name="Siddaramappa S."/>
            <person name="Challacombe J.F."/>
            <person name="Lowry S.R."/>
            <person name="Clum A."/>
            <person name="Lapidus A.L."/>
            <person name="Burkhart K.B."/>
            <person name="Harkins V."/>
            <person name="Vieille C."/>
        </authorList>
    </citation>
    <scope>NUCLEOTIDE SEQUENCE [LARGE SCALE GENOMIC DNA]</scope>
    <source>
        <strain evidence="5">ATCC 55618 / DSM 22257 / CCUG 43843 / 130Z</strain>
    </source>
</reference>
<dbReference type="InterPro" id="IPR005220">
    <property type="entry name" value="CarO-like"/>
</dbReference>
<evidence type="ECO:0000313" key="5">
    <source>
        <dbReference type="Proteomes" id="UP000001114"/>
    </source>
</evidence>
<dbReference type="NCBIfam" id="NF033674">
    <property type="entry name" value="stress_OB_fold"/>
    <property type="match status" value="1"/>
</dbReference>
<protein>
    <submittedName>
        <fullName evidence="4">Uncharacterized protein</fullName>
    </submittedName>
</protein>
<feature type="signal peptide" evidence="3">
    <location>
        <begin position="1"/>
        <end position="23"/>
    </location>
</feature>
<evidence type="ECO:0000313" key="4">
    <source>
        <dbReference type="EMBL" id="ABR74722.1"/>
    </source>
</evidence>
<dbReference type="Proteomes" id="UP000001114">
    <property type="component" value="Chromosome"/>
</dbReference>
<gene>
    <name evidence="4" type="ordered locus">Asuc_1362</name>
</gene>
<dbReference type="EMBL" id="CP000746">
    <property type="protein sequence ID" value="ABR74722.1"/>
    <property type="molecule type" value="Genomic_DNA"/>
</dbReference>
<dbReference type="eggNOG" id="COG3111">
    <property type="taxonomic scope" value="Bacteria"/>
</dbReference>
<keyword evidence="1 3" id="KW-0732">Signal</keyword>
<feature type="chain" id="PRO_5002704109" evidence="3">
    <location>
        <begin position="24"/>
        <end position="229"/>
    </location>
</feature>